<feature type="region of interest" description="Disordered" evidence="1">
    <location>
        <begin position="2666"/>
        <end position="2708"/>
    </location>
</feature>
<feature type="compositionally biased region" description="Low complexity" evidence="1">
    <location>
        <begin position="614"/>
        <end position="639"/>
    </location>
</feature>
<feature type="region of interest" description="Disordered" evidence="1">
    <location>
        <begin position="1494"/>
        <end position="1541"/>
    </location>
</feature>
<feature type="region of interest" description="Disordered" evidence="1">
    <location>
        <begin position="1238"/>
        <end position="1445"/>
    </location>
</feature>
<keyword evidence="2" id="KW-1133">Transmembrane helix</keyword>
<feature type="signal peptide" evidence="3">
    <location>
        <begin position="1"/>
        <end position="18"/>
    </location>
</feature>
<feature type="compositionally biased region" description="Polar residues" evidence="1">
    <location>
        <begin position="884"/>
        <end position="893"/>
    </location>
</feature>
<feature type="compositionally biased region" description="Basic and acidic residues" evidence="1">
    <location>
        <begin position="857"/>
        <end position="883"/>
    </location>
</feature>
<feature type="region of interest" description="Disordered" evidence="1">
    <location>
        <begin position="2725"/>
        <end position="2748"/>
    </location>
</feature>
<feature type="region of interest" description="Disordered" evidence="1">
    <location>
        <begin position="445"/>
        <end position="481"/>
    </location>
</feature>
<evidence type="ECO:0000256" key="1">
    <source>
        <dbReference type="SAM" id="MobiDB-lite"/>
    </source>
</evidence>
<feature type="compositionally biased region" description="Basic and acidic residues" evidence="1">
    <location>
        <begin position="2375"/>
        <end position="2503"/>
    </location>
</feature>
<reference evidence="5" key="1">
    <citation type="submission" date="2007-11" db="EMBL/GenBank/DDBJ databases">
        <authorList>
            <consortium name="The Broad Institute Genome Sequencing Platform"/>
            <person name="Volkman S.K."/>
            <person name="Daily J.P."/>
            <person name="Sarr O."/>
            <person name="Ndiaye D."/>
            <person name="Ndir O."/>
            <person name="Mboup S."/>
            <person name="Lukens A."/>
            <person name="Stange-Thomann N."/>
            <person name="Mauceli E."/>
            <person name="Gnerre S."/>
            <person name="Jaffe D."/>
            <person name="Zainoun J."/>
            <person name="Wiegand R.C."/>
            <person name="Birren B."/>
            <person name="Galagan J."/>
            <person name="Lander E."/>
            <person name="Wirth D.F."/>
        </authorList>
    </citation>
    <scope>NUCLEOTIDE SEQUENCE [LARGE SCALE GENOMIC DNA]</scope>
    <source>
        <strain evidence="5">7G8</strain>
    </source>
</reference>
<name>W7F7F7_PLAF8</name>
<evidence type="ECO:0000256" key="2">
    <source>
        <dbReference type="SAM" id="Phobius"/>
    </source>
</evidence>
<proteinExistence type="predicted"/>
<sequence>MNFFSIFIILNFFMLSLTSSLGNGFLQLDSSITFSNDFCKGMNLHFLISAEEIDSKFFLNKMLLLILGGSSYMRYSKENYFSVSIYDKKLVYKNIKKIENIQGASYYEQLQSAFKKHIKPSARRTNLYESLKEYYEKYIIGNKNIKKSKNIIIIVKKFTSDDLSEYHENLNRYIKEIRSKDVGIYFFSDDSIYSKNIILNISESGYNMEVQYPIAHFVSESYRANDLFGVKKFCYQLLHGATCKSYNEWSEWSGPCEFERRQRIIPLKITNIESTNFRSHYDPSCRNVFDYSMSIKEDFRVNCKNSIYECRGICDKGYKFKPYAKSNEIVESYEECNDLPPCTRDQRKNGDHTLYADVILNSLLSESSIQQIRDRDDRALIEKDMPGDTEEMSNERRIKDMHLFLDNKMKYMIDKQHKLIEQLQKDIQDRKNKKDGIIEDKKKEVEEKKEQVEEKKEEMEEKKEQVEEKENQEQKENTNLQETKTINESPIIDMKNNENTLQHTQKEEEIKRTRKPIDNFENDGTNKLHVINTGNTNTQSSPKDLDGDHYPNKQNVLNNELNKLEDQNEKDNANVFSIPINGENIKKKDIYEHPKGVESAEDVHIIHNPTDQSIENGNNIINMNNKSGSENSSKNMNSETHNISDPFNLKHLKKNNDHDGSSEANGNTSSYNDKKEDVEINLERKVVEQTNEHKETGQSDLNHEKKEESIYINKENKEGDIIRNNGEDVEIHLGNNRKKIVDLKKEDIEKNVNVKHLSVDDYGYELEGKRIIGANKNEDKEIENKNAEGKKIVDKEIENEFVGGKQSGTKEIENELIGGKQIEDKKISGEQNQGEYVKGEKDNEVHVKVQHIDGQHIEDHDNEDHHIKDHQTGGKQGTDEKNEYNNTQDSSLTYGKDKDEEFTTESSNINYTPYIEKNNLSLKTDKIYEPHVVEEINEEDKLSKEKTERFSNNQEIIRKYEQENHKINEHEEEEPDKIKYKNLNIEPQVGHKIREKNIDDDVEKKKYEFTNTEETYKNNEKNHNLIGKNEVSDETMNEYIISPKSEIINEQENTPQYEEVLSKNINNDKDNGKRINNNDQLESPILSNEKKTDDIHIIEEKEKIDKPIHNNDLENQNHEKKHIQDDKLEEYSTLPNSKEMKNISGDNIENNLLSNKKEENHKIIHENIEEDTTSKDNEKNMQNYIIHDDLGKKDISRENTGEDISPNKYLKNKENYGILDDKGKIKIYEENNEEYVTDVGSGENKVSEGNKKNGKNKSSEENADDNIIREENGKNKSSQENSEDNIMTEKNGKNNNSQENSDDNIMTEEYGENKNSHENSEDNIMTEEYGKNKSPQENIDDNIIPEKNGENKNSQQNSDHNIMTEEYEKNKNSQENIDDNIMTEKNGGNKNSQENTDDNIMTEGYGKNKNSEKNKEEDIASYEIDKNRISHENDQEHFTPYESRINKEFHTNVDYNIVSGDNEEKGISVKNISEDIIPDGKGKNIQDDIILEENGENKNFEENIEEDKISDKTQKSKISHENAEGHFTPYESGKNKISDENDVEYNISDINTNKDQEEVESKRIFETNDNINKHISSSDNNKINKMKQNNILINESQDKNIDVHNKLDKILKNEHVTSDESLEKIKEENGNTRKNKGSINNEEKIEEEKENVKNDETIIGKKEENTESDDLKIQKISNENINKNILYTDNYNKDKSYNAQGGTHGENDETTNGTNISNDGLDKNVKIDQYISKGENILQENKEDIIPSVTINNSLGDKYVKENLSPEDIKKMEVAHKNIQNITSEDELGTQKKDNERNKEDKSPNGVEENHQENDKIIGEVNLSNMNMNESNIGNSDTINQHLLNEGKNIHHKGNVNSETNEMTNNSGTQNIISNEQFEKNIIRGDDIKDKMNENVKIEDETGNNIKINKYNDNAKILNELIIKNQGTQDSDADDISTNGSDKMDQIENKNENIHKINNVNVEKDKISNDKEDNIVPPEHKEHDIISDNKKKEFDNVLEIPIKGHNILDDKETITEQVEEKSIGQDKSMENNNVSTNDGKDIHIQEEDIKGNIINNVNDKHSESKKNNLHIDEPNKYVEEKEIKKHEIADHDIKKEFKEIQENDSNKNEPSNENILVDVNAQDDKNISKLTNDLHDQEKGTNNDSVVEHNVSDKTIGKHKFKNEKIGDIESFETNINENNEKIVDSINGNGIRQKIVQNENKNNLNNQDNKEYNEHITIPNEKIQESGYINYKKENEKDVQNQFNGNEQISSNVSQTEGERKENYIIDGENHNSTDQINNIKMEGDISSNEEHKKINSNFNDEKEIKNNTREIPIMEHNFNTNMDSVNDDKIKEEMSHIKNMEYVVDSFDKIDNAPNEQNIIDHNGKHSVIKGEIKEDTKHEKENAKQMNEEIKNVKEQEIEHERKNETKEEKEQKGNEKEIKEGRNKEIRERNDKEINEGNDKNFEKEIEKQSEEANEKEIKEGNDKIFEEGNYKEINEGKNKEFEEGNNKDVKEENEKEINEGNEEEINEGNEKEIKEGNEKEIKEGNDKKFEEGNDKEIKEGNDKEIKEGDYKKFEEENDKNFEEDDYKKFEEETEKQIEEGNDKEIKEGDHKKFEEKIEKQVEEGMNKVIKEGNEKEINEGNDKEIKEGEYKKFEEEIEKQIEKENNKEIKELNDKKIKEANDKEINEGNNNTIEVGTEKENKDKKEDKLAPQEFSSDMVKGNEKNVEISESNNNINNKIDSEYTKFPDNLNNNSNASEDDKKKEKVINDIIDNVMHDYDNSMKDDKKASDINDKIDKLGDIVENTKNISEGKNSFPYKYYTDTKSVHKIIYKKSKDGEMERKKFIIVGQNNFIIDSDDMKNPYPKKLSDEVNKHLEEQINKDISNTLSKDEKEKKEKKYAYSNTFKYAGATVLAGLFVLLASVLVFKKVKGFTYKNNDYTNDLQYHFNSVILLDEEKGKDTDCGTISYMDESWS</sequence>
<feature type="region of interest" description="Disordered" evidence="1">
    <location>
        <begin position="857"/>
        <end position="904"/>
    </location>
</feature>
<feature type="compositionally biased region" description="Basic and acidic residues" evidence="1">
    <location>
        <begin position="1311"/>
        <end position="1320"/>
    </location>
</feature>
<evidence type="ECO:0000256" key="3">
    <source>
        <dbReference type="SAM" id="SignalP"/>
    </source>
</evidence>
<feature type="region of interest" description="Disordered" evidence="1">
    <location>
        <begin position="688"/>
        <end position="707"/>
    </location>
</feature>
<feature type="region of interest" description="Disordered" evidence="1">
    <location>
        <begin position="1625"/>
        <end position="1651"/>
    </location>
</feature>
<protein>
    <recommendedName>
        <fullName evidence="6">TRAP-like protein</fullName>
    </recommendedName>
</protein>
<feature type="compositionally biased region" description="Basic and acidic residues" evidence="1">
    <location>
        <begin position="1362"/>
        <end position="1372"/>
    </location>
</feature>
<feature type="compositionally biased region" description="Polar residues" evidence="1">
    <location>
        <begin position="1351"/>
        <end position="1361"/>
    </location>
</feature>
<evidence type="ECO:0000313" key="5">
    <source>
        <dbReference type="Proteomes" id="UP000030688"/>
    </source>
</evidence>
<keyword evidence="3" id="KW-0732">Signal</keyword>
<dbReference type="Proteomes" id="UP000030688">
    <property type="component" value="Unassembled WGS sequence"/>
</dbReference>
<feature type="transmembrane region" description="Helical" evidence="2">
    <location>
        <begin position="2892"/>
        <end position="2911"/>
    </location>
</feature>
<feature type="chain" id="PRO_5004894756" description="TRAP-like protein" evidence="3">
    <location>
        <begin position="19"/>
        <end position="2959"/>
    </location>
</feature>
<organism evidence="4 5">
    <name type="scientific">Plasmodium falciparum (isolate 7G8)</name>
    <dbReference type="NCBI Taxonomy" id="57266"/>
    <lineage>
        <taxon>Eukaryota</taxon>
        <taxon>Sar</taxon>
        <taxon>Alveolata</taxon>
        <taxon>Apicomplexa</taxon>
        <taxon>Aconoidasida</taxon>
        <taxon>Haemosporida</taxon>
        <taxon>Plasmodiidae</taxon>
        <taxon>Plasmodium</taxon>
        <taxon>Plasmodium (Laverania)</taxon>
    </lineage>
</organism>
<feature type="region of interest" description="Disordered" evidence="1">
    <location>
        <begin position="1780"/>
        <end position="1814"/>
    </location>
</feature>
<evidence type="ECO:0008006" key="6">
    <source>
        <dbReference type="Google" id="ProtNLM"/>
    </source>
</evidence>
<feature type="compositionally biased region" description="Basic and acidic residues" evidence="1">
    <location>
        <begin position="1409"/>
        <end position="1445"/>
    </location>
</feature>
<feature type="region of interest" description="Disordered" evidence="1">
    <location>
        <begin position="610"/>
        <end position="678"/>
    </location>
</feature>
<dbReference type="PANTHER" id="PTHR31294:SF8">
    <property type="entry name" value="KERATIN-ASSOCIATED PROTEIN 21-1-RELATED"/>
    <property type="match status" value="1"/>
</dbReference>
<feature type="compositionally biased region" description="Basic and acidic residues" evidence="1">
    <location>
        <begin position="1495"/>
        <end position="1524"/>
    </location>
</feature>
<gene>
    <name evidence="4" type="ORF">PFBG_05480</name>
</gene>
<accession>W7F7F7</accession>
<keyword evidence="2" id="KW-0812">Transmembrane</keyword>
<feature type="compositionally biased region" description="Basic and acidic residues" evidence="1">
    <location>
        <begin position="1641"/>
        <end position="1651"/>
    </location>
</feature>
<feature type="region of interest" description="Disordered" evidence="1">
    <location>
        <begin position="1697"/>
        <end position="1721"/>
    </location>
</feature>
<dbReference type="OrthoDB" id="378224at2759"/>
<dbReference type="EMBL" id="KE123646">
    <property type="protein sequence ID" value="EUR62875.1"/>
    <property type="molecule type" value="Genomic_DNA"/>
</dbReference>
<feature type="compositionally biased region" description="Acidic residues" evidence="1">
    <location>
        <begin position="1300"/>
        <end position="1310"/>
    </location>
</feature>
<feature type="compositionally biased region" description="Basic and acidic residues" evidence="1">
    <location>
        <begin position="2513"/>
        <end position="2599"/>
    </location>
</feature>
<feature type="compositionally biased region" description="Basic and acidic residues" evidence="1">
    <location>
        <begin position="445"/>
        <end position="476"/>
    </location>
</feature>
<dbReference type="PANTHER" id="PTHR31294">
    <property type="match status" value="1"/>
</dbReference>
<evidence type="ECO:0000313" key="4">
    <source>
        <dbReference type="EMBL" id="EUR62875.1"/>
    </source>
</evidence>
<keyword evidence="2" id="KW-0472">Membrane</keyword>
<reference evidence="4 5" key="2">
    <citation type="submission" date="2013-02" db="EMBL/GenBank/DDBJ databases">
        <title>The Genome Sequence of Plasmodium falciparum 7G8.</title>
        <authorList>
            <consortium name="The Broad Institute Genome Sequencing Platform"/>
            <consortium name="The Broad Institute Genome Sequencing Center for Infectious Disease"/>
            <person name="Neafsey D."/>
            <person name="Cheeseman I."/>
            <person name="Volkman S."/>
            <person name="Adams J."/>
            <person name="Walker B."/>
            <person name="Young S.K."/>
            <person name="Zeng Q."/>
            <person name="Gargeya S."/>
            <person name="Fitzgerald M."/>
            <person name="Haas B."/>
            <person name="Abouelleil A."/>
            <person name="Alvarado L."/>
            <person name="Arachchi H.M."/>
            <person name="Berlin A.M."/>
            <person name="Chapman S.B."/>
            <person name="Dewar J."/>
            <person name="Goldberg J."/>
            <person name="Griggs A."/>
            <person name="Gujja S."/>
            <person name="Hansen M."/>
            <person name="Howarth C."/>
            <person name="Imamovic A."/>
            <person name="Larimer J."/>
            <person name="McCowan C."/>
            <person name="Murphy C."/>
            <person name="Neiman D."/>
            <person name="Pearson M."/>
            <person name="Priest M."/>
            <person name="Roberts A."/>
            <person name="Saif S."/>
            <person name="Shea T."/>
            <person name="Sisk P."/>
            <person name="Sykes S."/>
            <person name="Wortman J."/>
            <person name="Nusbaum C."/>
            <person name="Birren B."/>
        </authorList>
    </citation>
    <scope>NUCLEOTIDE SEQUENCE [LARGE SCALE GENOMIC DNA]</scope>
    <source>
        <strain evidence="4 5">7G8</strain>
    </source>
</reference>
<feature type="compositionally biased region" description="Polar residues" evidence="1">
    <location>
        <begin position="662"/>
        <end position="671"/>
    </location>
</feature>
<feature type="compositionally biased region" description="Basic and acidic residues" evidence="1">
    <location>
        <begin position="2681"/>
        <end position="2695"/>
    </location>
</feature>
<feature type="compositionally biased region" description="Basic and acidic residues" evidence="1">
    <location>
        <begin position="1789"/>
        <end position="1814"/>
    </location>
</feature>
<feature type="region of interest" description="Disordered" evidence="1">
    <location>
        <begin position="2375"/>
        <end position="2599"/>
    </location>
</feature>